<dbReference type="EMBL" id="GBRH01245853">
    <property type="protein sequence ID" value="JAD52042.1"/>
    <property type="molecule type" value="Transcribed_RNA"/>
</dbReference>
<organism evidence="1">
    <name type="scientific">Arundo donax</name>
    <name type="common">Giant reed</name>
    <name type="synonym">Donax arundinaceus</name>
    <dbReference type="NCBI Taxonomy" id="35708"/>
    <lineage>
        <taxon>Eukaryota</taxon>
        <taxon>Viridiplantae</taxon>
        <taxon>Streptophyta</taxon>
        <taxon>Embryophyta</taxon>
        <taxon>Tracheophyta</taxon>
        <taxon>Spermatophyta</taxon>
        <taxon>Magnoliopsida</taxon>
        <taxon>Liliopsida</taxon>
        <taxon>Poales</taxon>
        <taxon>Poaceae</taxon>
        <taxon>PACMAD clade</taxon>
        <taxon>Arundinoideae</taxon>
        <taxon>Arundineae</taxon>
        <taxon>Arundo</taxon>
    </lineage>
</organism>
<reference evidence="1" key="1">
    <citation type="submission" date="2014-09" db="EMBL/GenBank/DDBJ databases">
        <authorList>
            <person name="Magalhaes I.L.F."/>
            <person name="Oliveira U."/>
            <person name="Santos F.R."/>
            <person name="Vidigal T.H.D.A."/>
            <person name="Brescovit A.D."/>
            <person name="Santos A.J."/>
        </authorList>
    </citation>
    <scope>NUCLEOTIDE SEQUENCE</scope>
    <source>
        <tissue evidence="1">Shoot tissue taken approximately 20 cm above the soil surface</tissue>
    </source>
</reference>
<evidence type="ECO:0000313" key="1">
    <source>
        <dbReference type="EMBL" id="JAD52042.1"/>
    </source>
</evidence>
<proteinExistence type="predicted"/>
<protein>
    <submittedName>
        <fullName evidence="1">Uncharacterized protein</fullName>
    </submittedName>
</protein>
<name>A0A0A9AY98_ARUDO</name>
<reference evidence="1" key="2">
    <citation type="journal article" date="2015" name="Data Brief">
        <title>Shoot transcriptome of the giant reed, Arundo donax.</title>
        <authorList>
            <person name="Barrero R.A."/>
            <person name="Guerrero F.D."/>
            <person name="Moolhuijzen P."/>
            <person name="Goolsby J.A."/>
            <person name="Tidwell J."/>
            <person name="Bellgard S.E."/>
            <person name="Bellgard M.I."/>
        </authorList>
    </citation>
    <scope>NUCLEOTIDE SEQUENCE</scope>
    <source>
        <tissue evidence="1">Shoot tissue taken approximately 20 cm above the soil surface</tissue>
    </source>
</reference>
<dbReference type="AlphaFoldDB" id="A0A0A9AY98"/>
<accession>A0A0A9AY98</accession>
<sequence length="37" mass="4520">MYPNMAFSSFVIKEGSMYVLLITHFYNLQRWKLAYAW</sequence>